<reference evidence="1 2" key="1">
    <citation type="journal article" date="2018" name="BMC Genomics">
        <title>Comparative genomics of the wheat fungal pathogen Pyrenophora tritici-repentis reveals chromosomal variations and genome plasticity.</title>
        <authorList>
            <person name="Moolhuijzen P."/>
            <person name="See P.T."/>
            <person name="Hane J.K."/>
            <person name="Shi G."/>
            <person name="Liu Z."/>
            <person name="Oliver R.P."/>
            <person name="Moffat C.S."/>
        </authorList>
    </citation>
    <scope>NUCLEOTIDE SEQUENCE [LARGE SCALE GENOMIC DNA]</scope>
    <source>
        <strain evidence="1">M4</strain>
    </source>
</reference>
<dbReference type="RefSeq" id="XP_065964090.1">
    <property type="nucleotide sequence ID" value="XM_066105463.1"/>
</dbReference>
<gene>
    <name evidence="1" type="ORF">PtrM4_059790</name>
</gene>
<dbReference type="KEGG" id="ptrr:90955431"/>
<comment type="caution">
    <text evidence="1">The sequence shown here is derived from an EMBL/GenBank/DDBJ whole genome shotgun (WGS) entry which is preliminary data.</text>
</comment>
<sequence length="125" mass="13687">MSLPDPSRSGLETRGIESGTFIIKWIHALDNSKDLTFRAAIIYLQGQVFAPSGSGVYASPIAEMKHEPGQILFRVTFLSASGVYTAVARVLFDTIKGAIVSAIDEGLEENGKHISNFFQYKFDKS</sequence>
<protein>
    <submittedName>
        <fullName evidence="1">Uncharacterized protein</fullName>
    </submittedName>
</protein>
<dbReference type="Proteomes" id="UP000245464">
    <property type="component" value="Chromosome 2"/>
</dbReference>
<dbReference type="AlphaFoldDB" id="A0A317AHM8"/>
<name>A0A317AHM8_9PLEO</name>
<dbReference type="GeneID" id="90955431"/>
<proteinExistence type="predicted"/>
<dbReference type="EMBL" id="NQIK02000002">
    <property type="protein sequence ID" value="KAF7574356.1"/>
    <property type="molecule type" value="Genomic_DNA"/>
</dbReference>
<evidence type="ECO:0000313" key="1">
    <source>
        <dbReference type="EMBL" id="KAF7574356.1"/>
    </source>
</evidence>
<organism evidence="1 2">
    <name type="scientific">Pyrenophora tritici-repentis</name>
    <dbReference type="NCBI Taxonomy" id="45151"/>
    <lineage>
        <taxon>Eukaryota</taxon>
        <taxon>Fungi</taxon>
        <taxon>Dikarya</taxon>
        <taxon>Ascomycota</taxon>
        <taxon>Pezizomycotina</taxon>
        <taxon>Dothideomycetes</taxon>
        <taxon>Pleosporomycetidae</taxon>
        <taxon>Pleosporales</taxon>
        <taxon>Pleosporineae</taxon>
        <taxon>Pleosporaceae</taxon>
        <taxon>Pyrenophora</taxon>
    </lineage>
</organism>
<accession>A0A317AHM8</accession>
<evidence type="ECO:0000313" key="2">
    <source>
        <dbReference type="Proteomes" id="UP000245464"/>
    </source>
</evidence>